<name>A0A6G1JL00_9PLEO</name>
<protein>
    <submittedName>
        <fullName evidence="1">2',3'-cyclic-nucleotide 3'-phosphodiesterase</fullName>
    </submittedName>
</protein>
<dbReference type="EMBL" id="MU005570">
    <property type="protein sequence ID" value="KAF2691108.1"/>
    <property type="molecule type" value="Genomic_DNA"/>
</dbReference>
<keyword evidence="2" id="KW-1185">Reference proteome</keyword>
<accession>A0A6G1JL00</accession>
<evidence type="ECO:0000313" key="2">
    <source>
        <dbReference type="Proteomes" id="UP000799291"/>
    </source>
</evidence>
<evidence type="ECO:0000313" key="1">
    <source>
        <dbReference type="EMBL" id="KAF2691108.1"/>
    </source>
</evidence>
<dbReference type="PANTHER" id="PTHR28141">
    <property type="entry name" value="2',3'-CYCLIC-NUCLEOTIDE 3'-PHOSPHODIESTERASE"/>
    <property type="match status" value="1"/>
</dbReference>
<proteinExistence type="predicted"/>
<dbReference type="GO" id="GO:0009187">
    <property type="term" value="P:cyclic nucleotide metabolic process"/>
    <property type="evidence" value="ECO:0007669"/>
    <property type="project" value="TreeGrafter"/>
</dbReference>
<dbReference type="InterPro" id="IPR012386">
    <property type="entry name" value="Cyclic-nucl_3Pdiesterase"/>
</dbReference>
<reference evidence="1" key="1">
    <citation type="journal article" date="2020" name="Stud. Mycol.">
        <title>101 Dothideomycetes genomes: a test case for predicting lifestyles and emergence of pathogens.</title>
        <authorList>
            <person name="Haridas S."/>
            <person name="Albert R."/>
            <person name="Binder M."/>
            <person name="Bloem J."/>
            <person name="Labutti K."/>
            <person name="Salamov A."/>
            <person name="Andreopoulos B."/>
            <person name="Baker S."/>
            <person name="Barry K."/>
            <person name="Bills G."/>
            <person name="Bluhm B."/>
            <person name="Cannon C."/>
            <person name="Castanera R."/>
            <person name="Culley D."/>
            <person name="Daum C."/>
            <person name="Ezra D."/>
            <person name="Gonzalez J."/>
            <person name="Henrissat B."/>
            <person name="Kuo A."/>
            <person name="Liang C."/>
            <person name="Lipzen A."/>
            <person name="Lutzoni F."/>
            <person name="Magnuson J."/>
            <person name="Mondo S."/>
            <person name="Nolan M."/>
            <person name="Ohm R."/>
            <person name="Pangilinan J."/>
            <person name="Park H.-J."/>
            <person name="Ramirez L."/>
            <person name="Alfaro M."/>
            <person name="Sun H."/>
            <person name="Tritt A."/>
            <person name="Yoshinaga Y."/>
            <person name="Zwiers L.-H."/>
            <person name="Turgeon B."/>
            <person name="Goodwin S."/>
            <person name="Spatafora J."/>
            <person name="Crous P."/>
            <person name="Grigoriev I."/>
        </authorList>
    </citation>
    <scope>NUCLEOTIDE SEQUENCE</scope>
    <source>
        <strain evidence="1">CBS 122367</strain>
    </source>
</reference>
<organism evidence="1 2">
    <name type="scientific">Lentithecium fluviatile CBS 122367</name>
    <dbReference type="NCBI Taxonomy" id="1168545"/>
    <lineage>
        <taxon>Eukaryota</taxon>
        <taxon>Fungi</taxon>
        <taxon>Dikarya</taxon>
        <taxon>Ascomycota</taxon>
        <taxon>Pezizomycotina</taxon>
        <taxon>Dothideomycetes</taxon>
        <taxon>Pleosporomycetidae</taxon>
        <taxon>Pleosporales</taxon>
        <taxon>Massarineae</taxon>
        <taxon>Lentitheciaceae</taxon>
        <taxon>Lentithecium</taxon>
    </lineage>
</organism>
<dbReference type="GO" id="GO:0004113">
    <property type="term" value="F:2',3'-cyclic-nucleotide 3'-phosphodiesterase activity"/>
    <property type="evidence" value="ECO:0007669"/>
    <property type="project" value="TreeGrafter"/>
</dbReference>
<sequence>MPGSSLWLIPPSTHPLHSHLTSLIQQTSKHFSSSHLFIPHITLTSEIAPSTYGSDPQKWLDSLSFPRGGAVQVRFGELASEDIFVRKLYIKVRKEGEGSEGLKELAAVARREVEGFAGEREAGEWVERRWGPHLSLLYHDSPKVDEKGLEEVEGTVREKGVRLDGEGELGGWVGGRVVLVRTEKAIEDWRPVAERDL</sequence>
<dbReference type="AlphaFoldDB" id="A0A6G1JL00"/>
<dbReference type="Pfam" id="PF07823">
    <property type="entry name" value="CPDase"/>
    <property type="match status" value="1"/>
</dbReference>
<dbReference type="Gene3D" id="3.90.1140.10">
    <property type="entry name" value="Cyclic phosphodiesterase"/>
    <property type="match status" value="1"/>
</dbReference>
<dbReference type="PANTHER" id="PTHR28141:SF1">
    <property type="entry name" value="2',3'-CYCLIC-NUCLEOTIDE 3'-PHOSPHODIESTERASE"/>
    <property type="match status" value="1"/>
</dbReference>
<dbReference type="Proteomes" id="UP000799291">
    <property type="component" value="Unassembled WGS sequence"/>
</dbReference>
<dbReference type="SUPFAM" id="SSF55144">
    <property type="entry name" value="LigT-like"/>
    <property type="match status" value="1"/>
</dbReference>
<dbReference type="OrthoDB" id="514292at2759"/>
<dbReference type="InterPro" id="IPR009097">
    <property type="entry name" value="Cyclic_Pdiesterase"/>
</dbReference>
<gene>
    <name evidence="1" type="ORF">K458DRAFT_455397</name>
</gene>